<accession>A0A1J7IRM0</accession>
<reference evidence="2 3" key="1">
    <citation type="submission" date="2016-10" db="EMBL/GenBank/DDBJ databases">
        <title>Draft genome sequence of Coniochaeta ligniaria NRRL30616, a lignocellulolytic fungus for bioabatement of inhibitors in plant biomass hydrolysates.</title>
        <authorList>
            <consortium name="DOE Joint Genome Institute"/>
            <person name="Jimenez D.J."/>
            <person name="Hector R.E."/>
            <person name="Riley R."/>
            <person name="Sun H."/>
            <person name="Grigoriev I.V."/>
            <person name="Van Elsas J.D."/>
            <person name="Nichols N.N."/>
        </authorList>
    </citation>
    <scope>NUCLEOTIDE SEQUENCE [LARGE SCALE GENOMIC DNA]</scope>
    <source>
        <strain evidence="2 3">NRRL 30616</strain>
    </source>
</reference>
<evidence type="ECO:0000313" key="3">
    <source>
        <dbReference type="Proteomes" id="UP000182658"/>
    </source>
</evidence>
<protein>
    <submittedName>
        <fullName evidence="2">Uncharacterized protein</fullName>
    </submittedName>
</protein>
<dbReference type="AlphaFoldDB" id="A0A1J7IRM0"/>
<dbReference type="Proteomes" id="UP000182658">
    <property type="component" value="Unassembled WGS sequence"/>
</dbReference>
<organism evidence="2 3">
    <name type="scientific">Coniochaeta ligniaria NRRL 30616</name>
    <dbReference type="NCBI Taxonomy" id="1408157"/>
    <lineage>
        <taxon>Eukaryota</taxon>
        <taxon>Fungi</taxon>
        <taxon>Dikarya</taxon>
        <taxon>Ascomycota</taxon>
        <taxon>Pezizomycotina</taxon>
        <taxon>Sordariomycetes</taxon>
        <taxon>Sordariomycetidae</taxon>
        <taxon>Coniochaetales</taxon>
        <taxon>Coniochaetaceae</taxon>
        <taxon>Coniochaeta</taxon>
    </lineage>
</organism>
<keyword evidence="1" id="KW-0472">Membrane</keyword>
<keyword evidence="1" id="KW-0812">Transmembrane</keyword>
<name>A0A1J7IRM0_9PEZI</name>
<keyword evidence="1" id="KW-1133">Transmembrane helix</keyword>
<gene>
    <name evidence="2" type="ORF">CONLIGDRAFT_363480</name>
</gene>
<dbReference type="InParanoid" id="A0A1J7IRM0"/>
<keyword evidence="3" id="KW-1185">Reference proteome</keyword>
<sequence>MLSTFLFFFFSPRSEQSILSMSSSRGYPANSTSLKGSGISLATVGIGSLLLHRVCCLFLRPFLLFCLLLLFLFRDDHLRRLVGSLEIRREGRSTRTTRSSQWNSALWRVSSQSPLTLCHLRRQAAHKFGSRGKLLLEVERVLRQTPQTKAENEDIGQLCL</sequence>
<evidence type="ECO:0000256" key="1">
    <source>
        <dbReference type="SAM" id="Phobius"/>
    </source>
</evidence>
<evidence type="ECO:0000313" key="2">
    <source>
        <dbReference type="EMBL" id="OIW30311.1"/>
    </source>
</evidence>
<proteinExistence type="predicted"/>
<dbReference type="EMBL" id="KV875097">
    <property type="protein sequence ID" value="OIW30311.1"/>
    <property type="molecule type" value="Genomic_DNA"/>
</dbReference>
<feature type="transmembrane region" description="Helical" evidence="1">
    <location>
        <begin position="50"/>
        <end position="73"/>
    </location>
</feature>